<accession>A0A3N2R966</accession>
<dbReference type="SUPFAM" id="SSF53850">
    <property type="entry name" value="Periplasmic binding protein-like II"/>
    <property type="match status" value="1"/>
</dbReference>
<name>A0A3N2R966_9RHOB</name>
<dbReference type="AlphaFoldDB" id="A0A3N2R966"/>
<keyword evidence="1" id="KW-0732">Signal</keyword>
<dbReference type="EMBL" id="RDRB01000001">
    <property type="protein sequence ID" value="ROU03953.1"/>
    <property type="molecule type" value="Genomic_DNA"/>
</dbReference>
<evidence type="ECO:0000313" key="4">
    <source>
        <dbReference type="Proteomes" id="UP000268016"/>
    </source>
</evidence>
<comment type="caution">
    <text evidence="3">The sequence shown here is derived from an EMBL/GenBank/DDBJ whole genome shotgun (WGS) entry which is preliminary data.</text>
</comment>
<dbReference type="PANTHER" id="PTHR31528">
    <property type="entry name" value="4-AMINO-5-HYDROXYMETHYL-2-METHYLPYRIMIDINE PHOSPHATE SYNTHASE THI11-RELATED"/>
    <property type="match status" value="1"/>
</dbReference>
<dbReference type="PANTHER" id="PTHR31528:SF15">
    <property type="entry name" value="RIBOFLAVIN-BINDING PROTEIN RIBY"/>
    <property type="match status" value="1"/>
</dbReference>
<dbReference type="RefSeq" id="WP_123640306.1">
    <property type="nucleotide sequence ID" value="NZ_ML119081.1"/>
</dbReference>
<dbReference type="GO" id="GO:0009228">
    <property type="term" value="P:thiamine biosynthetic process"/>
    <property type="evidence" value="ECO:0007669"/>
    <property type="project" value="InterPro"/>
</dbReference>
<reference evidence="3 4" key="1">
    <citation type="submission" date="2018-10" db="EMBL/GenBank/DDBJ databases">
        <title>Histidinibacterium lentulum gen. nov., sp. nov., a marine bacterium from the culture broth of Picochlorum sp. 122.</title>
        <authorList>
            <person name="Wang G."/>
        </authorList>
    </citation>
    <scope>NUCLEOTIDE SEQUENCE [LARGE SCALE GENOMIC DNA]</scope>
    <source>
        <strain evidence="3 4">B17</strain>
    </source>
</reference>
<sequence>MQTSRTLVAAALAAGILPVSAAAQELTTVTMINPLPRSTIFYPLIAGEALGYFEEEGIQVELLPSETSIPYVAFVQNGQADLAILDASETLSAVSADVAVEVIYEANQKAPEGIAVAAGSPVQSIEELAGTTVGLVTDRDRAFLAQALYAVGMSLDDVETVVVGEGGPTLAAAFQNQTVSAISGASSDWLALQANGIEIRLITPEAVLLSPAGNFVISTDRKDELRDIVEGFLRAWSKGAYVGELDREVLAEISRRAVPEEWESEEFGQNFLTASIEVTLPQTEQFGGLQPEVWEGLQERLVATGAFEEVVPVDTFLDDSFVGPANDWSREEVAAEVQAWADANM</sequence>
<dbReference type="InterPro" id="IPR027939">
    <property type="entry name" value="NMT1/THI5"/>
</dbReference>
<gene>
    <name evidence="3" type="ORF">EAT49_00690</name>
</gene>
<evidence type="ECO:0000256" key="1">
    <source>
        <dbReference type="SAM" id="SignalP"/>
    </source>
</evidence>
<dbReference type="OrthoDB" id="7938743at2"/>
<evidence type="ECO:0000313" key="3">
    <source>
        <dbReference type="EMBL" id="ROU03953.1"/>
    </source>
</evidence>
<dbReference type="Gene3D" id="3.40.190.10">
    <property type="entry name" value="Periplasmic binding protein-like II"/>
    <property type="match status" value="2"/>
</dbReference>
<organism evidence="3 4">
    <name type="scientific">Histidinibacterium lentulum</name>
    <dbReference type="NCBI Taxonomy" id="2480588"/>
    <lineage>
        <taxon>Bacteria</taxon>
        <taxon>Pseudomonadati</taxon>
        <taxon>Pseudomonadota</taxon>
        <taxon>Alphaproteobacteria</taxon>
        <taxon>Rhodobacterales</taxon>
        <taxon>Paracoccaceae</taxon>
        <taxon>Histidinibacterium</taxon>
    </lineage>
</organism>
<feature type="signal peptide" evidence="1">
    <location>
        <begin position="1"/>
        <end position="21"/>
    </location>
</feature>
<keyword evidence="4" id="KW-1185">Reference proteome</keyword>
<proteinExistence type="predicted"/>
<dbReference type="InterPro" id="IPR015168">
    <property type="entry name" value="SsuA/THI5"/>
</dbReference>
<evidence type="ECO:0000259" key="2">
    <source>
        <dbReference type="Pfam" id="PF09084"/>
    </source>
</evidence>
<feature type="chain" id="PRO_5018074704" description="SsuA/THI5-like domain-containing protein" evidence="1">
    <location>
        <begin position="22"/>
        <end position="345"/>
    </location>
</feature>
<dbReference type="Proteomes" id="UP000268016">
    <property type="component" value="Unassembled WGS sequence"/>
</dbReference>
<protein>
    <recommendedName>
        <fullName evidence="2">SsuA/THI5-like domain-containing protein</fullName>
    </recommendedName>
</protein>
<dbReference type="Pfam" id="PF09084">
    <property type="entry name" value="NMT1"/>
    <property type="match status" value="1"/>
</dbReference>
<feature type="domain" description="SsuA/THI5-like" evidence="2">
    <location>
        <begin position="41"/>
        <end position="240"/>
    </location>
</feature>